<evidence type="ECO:0000313" key="13">
    <source>
        <dbReference type="Proteomes" id="UP000291072"/>
    </source>
</evidence>
<comment type="cofactor">
    <cofactor evidence="9">
        <name>FAD</name>
        <dbReference type="ChEBI" id="CHEBI:57692"/>
    </cofactor>
    <text evidence="9">Binds 1 FAD per subunit.</text>
</comment>
<dbReference type="GO" id="GO:0005737">
    <property type="term" value="C:cytoplasm"/>
    <property type="evidence" value="ECO:0007669"/>
    <property type="project" value="UniProtKB-ARBA"/>
</dbReference>
<dbReference type="InterPro" id="IPR006258">
    <property type="entry name" value="Lipoamide_DH"/>
</dbReference>
<name>A0A4R0XTJ3_9MOLU</name>
<keyword evidence="13" id="KW-1185">Reference proteome</keyword>
<dbReference type="NCBIfam" id="TIGR01350">
    <property type="entry name" value="lipoamide_DH"/>
    <property type="match status" value="1"/>
</dbReference>
<keyword evidence="3 9" id="KW-0285">Flavoprotein</keyword>
<dbReference type="Gene3D" id="2.40.50.100">
    <property type="match status" value="1"/>
</dbReference>
<dbReference type="OrthoDB" id="9807946at2"/>
<dbReference type="InterPro" id="IPR004099">
    <property type="entry name" value="Pyr_nucl-diS_OxRdtase_dimer"/>
</dbReference>
<comment type="caution">
    <text evidence="12">The sequence shown here is derived from an EMBL/GenBank/DDBJ whole genome shotgun (WGS) entry which is preliminary data.</text>
</comment>
<dbReference type="Gene3D" id="3.30.390.30">
    <property type="match status" value="1"/>
</dbReference>
<evidence type="ECO:0000256" key="9">
    <source>
        <dbReference type="RuleBase" id="RU003692"/>
    </source>
</evidence>
<evidence type="ECO:0000256" key="7">
    <source>
        <dbReference type="ARBA" id="ARBA00023157"/>
    </source>
</evidence>
<dbReference type="SUPFAM" id="SSF55424">
    <property type="entry name" value="FAD/NAD-linked reductases, dimerisation (C-terminal) domain"/>
    <property type="match status" value="1"/>
</dbReference>
<evidence type="ECO:0000256" key="8">
    <source>
        <dbReference type="ARBA" id="ARBA00023284"/>
    </source>
</evidence>
<dbReference type="PROSITE" id="PS50968">
    <property type="entry name" value="BIOTINYL_LIPOYL"/>
    <property type="match status" value="1"/>
</dbReference>
<reference evidence="12 13" key="1">
    <citation type="submission" date="2018-02" db="EMBL/GenBank/DDBJ databases">
        <title>Mycoplasma marinum and Mycoplasma todarodis sp. nov., moderately halophilic and psychrotolerant mycoplasmas isolated from cephalopods.</title>
        <authorList>
            <person name="Viver T."/>
        </authorList>
    </citation>
    <scope>NUCLEOTIDE SEQUENCE [LARGE SCALE GENOMIC DNA]</scope>
    <source>
        <strain evidence="12 13">5H</strain>
    </source>
</reference>
<dbReference type="InterPro" id="IPR011053">
    <property type="entry name" value="Single_hybrid_motif"/>
</dbReference>
<dbReference type="FunFam" id="3.30.390.30:FF:000001">
    <property type="entry name" value="Dihydrolipoyl dehydrogenase"/>
    <property type="match status" value="1"/>
</dbReference>
<dbReference type="EMBL" id="PSZP01000017">
    <property type="protein sequence ID" value="TCG10959.1"/>
    <property type="molecule type" value="Genomic_DNA"/>
</dbReference>
<dbReference type="Pfam" id="PF07992">
    <property type="entry name" value="Pyr_redox_2"/>
    <property type="match status" value="1"/>
</dbReference>
<dbReference type="PANTHER" id="PTHR22912:SF151">
    <property type="entry name" value="DIHYDROLIPOYL DEHYDROGENASE, MITOCHONDRIAL"/>
    <property type="match status" value="1"/>
</dbReference>
<dbReference type="PROSITE" id="PS00076">
    <property type="entry name" value="PYRIDINE_REDOX_1"/>
    <property type="match status" value="1"/>
</dbReference>
<dbReference type="PRINTS" id="PR00368">
    <property type="entry name" value="FADPNR"/>
</dbReference>
<dbReference type="CDD" id="cd06849">
    <property type="entry name" value="lipoyl_domain"/>
    <property type="match status" value="1"/>
</dbReference>
<dbReference type="InterPro" id="IPR023753">
    <property type="entry name" value="FAD/NAD-binding_dom"/>
</dbReference>
<evidence type="ECO:0000256" key="10">
    <source>
        <dbReference type="SAM" id="MobiDB-lite"/>
    </source>
</evidence>
<dbReference type="SUPFAM" id="SSF51905">
    <property type="entry name" value="FAD/NAD(P)-binding domain"/>
    <property type="match status" value="1"/>
</dbReference>
<dbReference type="AlphaFoldDB" id="A0A4R0XTJ3"/>
<dbReference type="InterPro" id="IPR000089">
    <property type="entry name" value="Biotin_lipoyl"/>
</dbReference>
<keyword evidence="4 9" id="KW-0274">FAD</keyword>
<dbReference type="InterPro" id="IPR012999">
    <property type="entry name" value="Pyr_OxRdtase_I_AS"/>
</dbReference>
<dbReference type="GO" id="GO:0006103">
    <property type="term" value="P:2-oxoglutarate metabolic process"/>
    <property type="evidence" value="ECO:0007669"/>
    <property type="project" value="TreeGrafter"/>
</dbReference>
<evidence type="ECO:0000256" key="5">
    <source>
        <dbReference type="ARBA" id="ARBA00023002"/>
    </source>
</evidence>
<evidence type="ECO:0000313" key="12">
    <source>
        <dbReference type="EMBL" id="TCG10959.1"/>
    </source>
</evidence>
<dbReference type="RefSeq" id="WP_131613506.1">
    <property type="nucleotide sequence ID" value="NZ_PSZP01000017.1"/>
</dbReference>
<protein>
    <recommendedName>
        <fullName evidence="2 9">Dihydrolipoyl dehydrogenase</fullName>
        <ecNumber evidence="9">1.8.1.4</ecNumber>
    </recommendedName>
</protein>
<evidence type="ECO:0000256" key="2">
    <source>
        <dbReference type="ARBA" id="ARBA00016961"/>
    </source>
</evidence>
<feature type="compositionally biased region" description="Basic and acidic residues" evidence="10">
    <location>
        <begin position="84"/>
        <end position="94"/>
    </location>
</feature>
<dbReference type="InterPro" id="IPR050151">
    <property type="entry name" value="Class-I_Pyr_Nuc-Dis_Oxidored"/>
</dbReference>
<dbReference type="Pfam" id="PF00364">
    <property type="entry name" value="Biotin_lipoyl"/>
    <property type="match status" value="1"/>
</dbReference>
<comment type="catalytic activity">
    <reaction evidence="9">
        <text>N(6)-[(R)-dihydrolipoyl]-L-lysyl-[protein] + NAD(+) = N(6)-[(R)-lipoyl]-L-lysyl-[protein] + NADH + H(+)</text>
        <dbReference type="Rhea" id="RHEA:15045"/>
        <dbReference type="Rhea" id="RHEA-COMP:10474"/>
        <dbReference type="Rhea" id="RHEA-COMP:10475"/>
        <dbReference type="ChEBI" id="CHEBI:15378"/>
        <dbReference type="ChEBI" id="CHEBI:57540"/>
        <dbReference type="ChEBI" id="CHEBI:57945"/>
        <dbReference type="ChEBI" id="CHEBI:83099"/>
        <dbReference type="ChEBI" id="CHEBI:83100"/>
        <dbReference type="EC" id="1.8.1.4"/>
    </reaction>
</comment>
<proteinExistence type="inferred from homology"/>
<evidence type="ECO:0000256" key="3">
    <source>
        <dbReference type="ARBA" id="ARBA00022630"/>
    </source>
</evidence>
<keyword evidence="7" id="KW-1015">Disulfide bond</keyword>
<dbReference type="GO" id="GO:0050660">
    <property type="term" value="F:flavin adenine dinucleotide binding"/>
    <property type="evidence" value="ECO:0007669"/>
    <property type="project" value="InterPro"/>
</dbReference>
<dbReference type="SUPFAM" id="SSF51230">
    <property type="entry name" value="Single hybrid motif"/>
    <property type="match status" value="1"/>
</dbReference>
<accession>A0A4R0XTJ3</accession>
<dbReference type="Pfam" id="PF02852">
    <property type="entry name" value="Pyr_redox_dim"/>
    <property type="match status" value="1"/>
</dbReference>
<dbReference type="GO" id="GO:0004148">
    <property type="term" value="F:dihydrolipoyl dehydrogenase (NADH) activity"/>
    <property type="evidence" value="ECO:0007669"/>
    <property type="project" value="UniProtKB-EC"/>
</dbReference>
<keyword evidence="6 9" id="KW-0520">NAD</keyword>
<keyword evidence="8 9" id="KW-0676">Redox-active center</keyword>
<comment type="miscellaneous">
    <text evidence="9">The active site is a redox-active disulfide bond.</text>
</comment>
<dbReference type="Proteomes" id="UP000291072">
    <property type="component" value="Unassembled WGS sequence"/>
</dbReference>
<evidence type="ECO:0000256" key="6">
    <source>
        <dbReference type="ARBA" id="ARBA00023027"/>
    </source>
</evidence>
<keyword evidence="5 9" id="KW-0560">Oxidoreductase</keyword>
<dbReference type="InterPro" id="IPR016156">
    <property type="entry name" value="FAD/NAD-linked_Rdtase_dimer_sf"/>
</dbReference>
<gene>
    <name evidence="12" type="primary">lpdA</name>
    <name evidence="12" type="ORF">C4B25_02615</name>
</gene>
<evidence type="ECO:0000256" key="1">
    <source>
        <dbReference type="ARBA" id="ARBA00007532"/>
    </source>
</evidence>
<feature type="region of interest" description="Disordered" evidence="10">
    <location>
        <begin position="78"/>
        <end position="97"/>
    </location>
</feature>
<dbReference type="Gene3D" id="3.50.50.60">
    <property type="entry name" value="FAD/NAD(P)-binding domain"/>
    <property type="match status" value="2"/>
</dbReference>
<comment type="similarity">
    <text evidence="1 9">Belongs to the class-I pyridine nucleotide-disulfide oxidoreductase family.</text>
</comment>
<dbReference type="InterPro" id="IPR036188">
    <property type="entry name" value="FAD/NAD-bd_sf"/>
</dbReference>
<evidence type="ECO:0000259" key="11">
    <source>
        <dbReference type="PROSITE" id="PS50968"/>
    </source>
</evidence>
<evidence type="ECO:0000256" key="4">
    <source>
        <dbReference type="ARBA" id="ARBA00022827"/>
    </source>
</evidence>
<sequence length="611" mass="66857">MYKFKFADIGEGLHEGTVGEIYVKVGDQVSEGDSLFSVETDKMTSDIPSPVTGKVTEVLIKEAEIVHVGDDTFHFETAEENTQEESKEEVKEEEGGASVVGSIKVSNDLFSFDKFKTNKSTPKEVIKKPEHKEGYTGYVGERGKVYEGEVEQEFDVIVIGSGPGGYLAAEEVAKAGKSTLIVEREFWGGVCLNVGCIPTKTLIKSIEVYEYALQLEKYGIQGNIHDLRPDWVAMQKRKMEVVKRLTDGVRFLMKSSKAMTLMGEAKMVGAHTIEINGKTYRGEKIIIATGSTAARLPLEGFEEGYQKGEVLTSKEAINLPELPKTMTIIGGGVIGSEFAQVFSTSGTKVTLLQNLDKILHILDEDVIKEITKEFRKSGIEIITSANVKKYKDGSVFYEKDGGDFEIKSEIVLQSVGRKPLIVPGAEEVGIKLGERNNIPVDYKNRTNVDGVYAIGDVTGQVMLAHVAYKHAIIAASHINGKATTPINAKTTPSCIYTHPEVAAVGLTEREAKEQKLDFLVIKGSMTTIGKALADGDERGFIKLIVDKEFGEIIGAHLVGKHSTDMITEITLAIDSEMTVHEIANTIHPHPTVSEIIWEAARKAVLALDKNK</sequence>
<dbReference type="PANTHER" id="PTHR22912">
    <property type="entry name" value="DISULFIDE OXIDOREDUCTASE"/>
    <property type="match status" value="1"/>
</dbReference>
<dbReference type="PRINTS" id="PR00411">
    <property type="entry name" value="PNDRDTASEI"/>
</dbReference>
<organism evidence="12 13">
    <name type="scientific">Mycoplasma todarodis</name>
    <dbReference type="NCBI Taxonomy" id="1937191"/>
    <lineage>
        <taxon>Bacteria</taxon>
        <taxon>Bacillati</taxon>
        <taxon>Mycoplasmatota</taxon>
        <taxon>Mollicutes</taxon>
        <taxon>Mycoplasmataceae</taxon>
        <taxon>Mycoplasma</taxon>
    </lineage>
</organism>
<feature type="domain" description="Lipoyl-binding" evidence="11">
    <location>
        <begin position="1"/>
        <end position="76"/>
    </location>
</feature>
<dbReference type="EC" id="1.8.1.4" evidence="9"/>